<feature type="region of interest" description="Disordered" evidence="1">
    <location>
        <begin position="163"/>
        <end position="186"/>
    </location>
</feature>
<dbReference type="InterPro" id="IPR006860">
    <property type="entry name" value="FecR"/>
</dbReference>
<reference evidence="3" key="1">
    <citation type="journal article" date="2019" name="PLoS Negl. Trop. Dis.">
        <title>Revisiting the worldwide diversity of Leptospira species in the environment.</title>
        <authorList>
            <person name="Vincent A.T."/>
            <person name="Schiettekatte O."/>
            <person name="Bourhy P."/>
            <person name="Veyrier F.J."/>
            <person name="Picardeau M."/>
        </authorList>
    </citation>
    <scope>NUCLEOTIDE SEQUENCE [LARGE SCALE GENOMIC DNA]</scope>
    <source>
        <strain evidence="3">SSS9</strain>
    </source>
</reference>
<dbReference type="OrthoDB" id="340012at2"/>
<evidence type="ECO:0000313" key="4">
    <source>
        <dbReference type="Proteomes" id="UP000297453"/>
    </source>
</evidence>
<dbReference type="AlphaFoldDB" id="A0A4V6QKK5"/>
<comment type="caution">
    <text evidence="3">The sequence shown here is derived from an EMBL/GenBank/DDBJ whole genome shotgun (WGS) entry which is preliminary data.</text>
</comment>
<feature type="region of interest" description="Disordered" evidence="1">
    <location>
        <begin position="223"/>
        <end position="245"/>
    </location>
</feature>
<name>A0A4V6QKK5_9LEPT</name>
<organism evidence="3 4">
    <name type="scientific">Leptospira semungkisensis</name>
    <dbReference type="NCBI Taxonomy" id="2484985"/>
    <lineage>
        <taxon>Bacteria</taxon>
        <taxon>Pseudomonadati</taxon>
        <taxon>Spirochaetota</taxon>
        <taxon>Spirochaetia</taxon>
        <taxon>Leptospirales</taxon>
        <taxon>Leptospiraceae</taxon>
        <taxon>Leptospira</taxon>
    </lineage>
</organism>
<feature type="compositionally biased region" description="Gly residues" evidence="1">
    <location>
        <begin position="175"/>
        <end position="184"/>
    </location>
</feature>
<dbReference type="PANTHER" id="PTHR38731:SF1">
    <property type="entry name" value="FECR PROTEIN DOMAIN-CONTAINING PROTEIN"/>
    <property type="match status" value="1"/>
</dbReference>
<accession>A0A4V6QKK5</accession>
<proteinExistence type="predicted"/>
<protein>
    <submittedName>
        <fullName evidence="3">Iron dicitrate transport regulator FecR</fullName>
    </submittedName>
</protein>
<feature type="domain" description="FecR protein" evidence="2">
    <location>
        <begin position="63"/>
        <end position="158"/>
    </location>
</feature>
<dbReference type="EMBL" id="RQEP01000010">
    <property type="protein sequence ID" value="TGK04869.1"/>
    <property type="molecule type" value="Genomic_DNA"/>
</dbReference>
<dbReference type="Proteomes" id="UP000297453">
    <property type="component" value="Unassembled WGS sequence"/>
</dbReference>
<dbReference type="PANTHER" id="PTHR38731">
    <property type="entry name" value="LIPL45-RELATED LIPOPROTEIN-RELATED"/>
    <property type="match status" value="1"/>
</dbReference>
<dbReference type="Pfam" id="PF04773">
    <property type="entry name" value="FecR"/>
    <property type="match status" value="1"/>
</dbReference>
<keyword evidence="4" id="KW-1185">Reference proteome</keyword>
<dbReference type="Gene3D" id="2.60.120.1440">
    <property type="match status" value="1"/>
</dbReference>
<gene>
    <name evidence="3" type="ORF">EHO59_08415</name>
</gene>
<evidence type="ECO:0000256" key="1">
    <source>
        <dbReference type="SAM" id="MobiDB-lite"/>
    </source>
</evidence>
<evidence type="ECO:0000313" key="3">
    <source>
        <dbReference type="EMBL" id="TGK04869.1"/>
    </source>
</evidence>
<evidence type="ECO:0000259" key="2">
    <source>
        <dbReference type="Pfam" id="PF04773"/>
    </source>
</evidence>
<sequence>MKLRIWMILTLVLSLGSLVLISQESSEKDARVSFLIGKVQIQRSGKGPWATLQKGDTASSGDIISTGNASKTTLLYRGSEFKILPNTKLRIATLYNENQNGKLEVLSGFAWFQLVNLKGKKFEVGTPTTTAGVRGTAFSAFHDARTKDSSFCTCEGKVLMNGSGDPKDGTLQEKGNGGYYPGDGGEPKRSTYEGIIVKFKSMPPFKDLMKKNISLKNCLSCHTPQGWTPDDSVPSDETYGGSKVP</sequence>